<evidence type="ECO:0000313" key="4">
    <source>
        <dbReference type="EMBL" id="THU81565.1"/>
    </source>
</evidence>
<keyword evidence="1" id="KW-0479">Metal-binding</keyword>
<evidence type="ECO:0000259" key="3">
    <source>
        <dbReference type="PROSITE" id="PS50157"/>
    </source>
</evidence>
<dbReference type="Proteomes" id="UP000297245">
    <property type="component" value="Unassembled WGS sequence"/>
</dbReference>
<dbReference type="PROSITE" id="PS50157">
    <property type="entry name" value="ZINC_FINGER_C2H2_2"/>
    <property type="match status" value="1"/>
</dbReference>
<evidence type="ECO:0000313" key="5">
    <source>
        <dbReference type="Proteomes" id="UP000297245"/>
    </source>
</evidence>
<dbReference type="SUPFAM" id="SSF57667">
    <property type="entry name" value="beta-beta-alpha zinc fingers"/>
    <property type="match status" value="1"/>
</dbReference>
<feature type="region of interest" description="Disordered" evidence="2">
    <location>
        <begin position="75"/>
        <end position="103"/>
    </location>
</feature>
<organism evidence="4 5">
    <name type="scientific">Dendrothele bispora (strain CBS 962.96)</name>
    <dbReference type="NCBI Taxonomy" id="1314807"/>
    <lineage>
        <taxon>Eukaryota</taxon>
        <taxon>Fungi</taxon>
        <taxon>Dikarya</taxon>
        <taxon>Basidiomycota</taxon>
        <taxon>Agaricomycotina</taxon>
        <taxon>Agaricomycetes</taxon>
        <taxon>Agaricomycetidae</taxon>
        <taxon>Agaricales</taxon>
        <taxon>Agaricales incertae sedis</taxon>
        <taxon>Dendrothele</taxon>
    </lineage>
</organism>
<protein>
    <recommendedName>
        <fullName evidence="3">C2H2-type domain-containing protein</fullName>
    </recommendedName>
</protein>
<dbReference type="Gene3D" id="3.30.160.60">
    <property type="entry name" value="Classic Zinc Finger"/>
    <property type="match status" value="1"/>
</dbReference>
<feature type="domain" description="C2H2-type" evidence="3">
    <location>
        <begin position="172"/>
        <end position="199"/>
    </location>
</feature>
<gene>
    <name evidence="4" type="ORF">K435DRAFT_936131</name>
</gene>
<dbReference type="OrthoDB" id="6508643at2759"/>
<sequence>MSTLMNYDKHQLEAPVYVAWSLNGTEDVDVNQGPTPSIQTMPTSLLLNHSGQHDFTAEVDDNVHTSDHLNANLSIDSSFPELGPWGRTDAAPTTNTSPTIPDLSPTIVSTPWALKLLKSELGGDINQIQDAIQVHITNEDERTTQDSRIDSAIDTLQTNIEPEQANTTSGPLVCKSCGKEFTTSFNLKYHIWSRLGVKPFRCQELEEKKWNSEEEEELVPCPFRTTTPCTLKRHVKTIHKKVLGKWPQPDFSGYPDWVSNNHLPTLNHMASGSHTNSNNGA</sequence>
<evidence type="ECO:0000256" key="1">
    <source>
        <dbReference type="PROSITE-ProRule" id="PRU00042"/>
    </source>
</evidence>
<dbReference type="AlphaFoldDB" id="A0A4V4HC17"/>
<dbReference type="InterPro" id="IPR013087">
    <property type="entry name" value="Znf_C2H2_type"/>
</dbReference>
<dbReference type="EMBL" id="ML179798">
    <property type="protein sequence ID" value="THU81565.1"/>
    <property type="molecule type" value="Genomic_DNA"/>
</dbReference>
<keyword evidence="5" id="KW-1185">Reference proteome</keyword>
<keyword evidence="1" id="KW-0863">Zinc-finger</keyword>
<dbReference type="GO" id="GO:0008270">
    <property type="term" value="F:zinc ion binding"/>
    <property type="evidence" value="ECO:0007669"/>
    <property type="project" value="UniProtKB-KW"/>
</dbReference>
<name>A0A4V4HC17_DENBC</name>
<keyword evidence="1" id="KW-0862">Zinc</keyword>
<dbReference type="InterPro" id="IPR036236">
    <property type="entry name" value="Znf_C2H2_sf"/>
</dbReference>
<proteinExistence type="predicted"/>
<reference evidence="4 5" key="1">
    <citation type="journal article" date="2019" name="Nat. Ecol. Evol.">
        <title>Megaphylogeny resolves global patterns of mushroom evolution.</title>
        <authorList>
            <person name="Varga T."/>
            <person name="Krizsan K."/>
            <person name="Foldi C."/>
            <person name="Dima B."/>
            <person name="Sanchez-Garcia M."/>
            <person name="Sanchez-Ramirez S."/>
            <person name="Szollosi G.J."/>
            <person name="Szarkandi J.G."/>
            <person name="Papp V."/>
            <person name="Albert L."/>
            <person name="Andreopoulos W."/>
            <person name="Angelini C."/>
            <person name="Antonin V."/>
            <person name="Barry K.W."/>
            <person name="Bougher N.L."/>
            <person name="Buchanan P."/>
            <person name="Buyck B."/>
            <person name="Bense V."/>
            <person name="Catcheside P."/>
            <person name="Chovatia M."/>
            <person name="Cooper J."/>
            <person name="Damon W."/>
            <person name="Desjardin D."/>
            <person name="Finy P."/>
            <person name="Geml J."/>
            <person name="Haridas S."/>
            <person name="Hughes K."/>
            <person name="Justo A."/>
            <person name="Karasinski D."/>
            <person name="Kautmanova I."/>
            <person name="Kiss B."/>
            <person name="Kocsube S."/>
            <person name="Kotiranta H."/>
            <person name="LaButti K.M."/>
            <person name="Lechner B.E."/>
            <person name="Liimatainen K."/>
            <person name="Lipzen A."/>
            <person name="Lukacs Z."/>
            <person name="Mihaltcheva S."/>
            <person name="Morgado L.N."/>
            <person name="Niskanen T."/>
            <person name="Noordeloos M.E."/>
            <person name="Ohm R.A."/>
            <person name="Ortiz-Santana B."/>
            <person name="Ovrebo C."/>
            <person name="Racz N."/>
            <person name="Riley R."/>
            <person name="Savchenko A."/>
            <person name="Shiryaev A."/>
            <person name="Soop K."/>
            <person name="Spirin V."/>
            <person name="Szebenyi C."/>
            <person name="Tomsovsky M."/>
            <person name="Tulloss R.E."/>
            <person name="Uehling J."/>
            <person name="Grigoriev I.V."/>
            <person name="Vagvolgyi C."/>
            <person name="Papp T."/>
            <person name="Martin F.M."/>
            <person name="Miettinen O."/>
            <person name="Hibbett D.S."/>
            <person name="Nagy L.G."/>
        </authorList>
    </citation>
    <scope>NUCLEOTIDE SEQUENCE [LARGE SCALE GENOMIC DNA]</scope>
    <source>
        <strain evidence="4 5">CBS 962.96</strain>
    </source>
</reference>
<accession>A0A4V4HC17</accession>
<evidence type="ECO:0000256" key="2">
    <source>
        <dbReference type="SAM" id="MobiDB-lite"/>
    </source>
</evidence>